<comment type="similarity">
    <text evidence="1">Belongs to the TRAFAC class TrmE-Era-EngA-EngB-Septin-like GTPase superfamily. AIG1/Toc34/Toc159-like paraseptin GTPase family. IAN subfamily.</text>
</comment>
<evidence type="ECO:0000313" key="5">
    <source>
        <dbReference type="EMBL" id="KAL2086151.1"/>
    </source>
</evidence>
<dbReference type="InterPro" id="IPR006703">
    <property type="entry name" value="G_AIG1"/>
</dbReference>
<dbReference type="InterPro" id="IPR045058">
    <property type="entry name" value="GIMA/IAN/Toc"/>
</dbReference>
<gene>
    <name evidence="5" type="ORF">ACEWY4_017210</name>
</gene>
<dbReference type="AlphaFoldDB" id="A0ABD1JJ40"/>
<dbReference type="GO" id="GO:0005525">
    <property type="term" value="F:GTP binding"/>
    <property type="evidence" value="ECO:0007669"/>
    <property type="project" value="UniProtKB-KW"/>
</dbReference>
<dbReference type="EMBL" id="JBHFQA010000015">
    <property type="protein sequence ID" value="KAL2086151.1"/>
    <property type="molecule type" value="Genomic_DNA"/>
</dbReference>
<dbReference type="PROSITE" id="PS51720">
    <property type="entry name" value="G_AIG1"/>
    <property type="match status" value="3"/>
</dbReference>
<protein>
    <recommendedName>
        <fullName evidence="4">AIG1-type G domain-containing protein</fullName>
    </recommendedName>
</protein>
<reference evidence="5 6" key="1">
    <citation type="submission" date="2024-09" db="EMBL/GenBank/DDBJ databases">
        <title>A chromosome-level genome assembly of Gray's grenadier anchovy, Coilia grayii.</title>
        <authorList>
            <person name="Fu Z."/>
        </authorList>
    </citation>
    <scope>NUCLEOTIDE SEQUENCE [LARGE SCALE GENOMIC DNA]</scope>
    <source>
        <strain evidence="5">G4</strain>
        <tissue evidence="5">Muscle</tissue>
    </source>
</reference>
<keyword evidence="6" id="KW-1185">Reference proteome</keyword>
<evidence type="ECO:0000256" key="2">
    <source>
        <dbReference type="ARBA" id="ARBA00022741"/>
    </source>
</evidence>
<feature type="domain" description="AIG1-type G" evidence="4">
    <location>
        <begin position="240"/>
        <end position="440"/>
    </location>
</feature>
<dbReference type="PANTHER" id="PTHR10903">
    <property type="entry name" value="GTPASE, IMAP FAMILY MEMBER-RELATED"/>
    <property type="match status" value="1"/>
</dbReference>
<evidence type="ECO:0000256" key="3">
    <source>
        <dbReference type="ARBA" id="ARBA00023134"/>
    </source>
</evidence>
<feature type="domain" description="AIG1-type G" evidence="4">
    <location>
        <begin position="475"/>
        <end position="674"/>
    </location>
</feature>
<dbReference type="Pfam" id="PF04548">
    <property type="entry name" value="AIG1"/>
    <property type="match status" value="3"/>
</dbReference>
<organism evidence="5 6">
    <name type="scientific">Coilia grayii</name>
    <name type="common">Gray's grenadier anchovy</name>
    <dbReference type="NCBI Taxonomy" id="363190"/>
    <lineage>
        <taxon>Eukaryota</taxon>
        <taxon>Metazoa</taxon>
        <taxon>Chordata</taxon>
        <taxon>Craniata</taxon>
        <taxon>Vertebrata</taxon>
        <taxon>Euteleostomi</taxon>
        <taxon>Actinopterygii</taxon>
        <taxon>Neopterygii</taxon>
        <taxon>Teleostei</taxon>
        <taxon>Clupei</taxon>
        <taxon>Clupeiformes</taxon>
        <taxon>Clupeoidei</taxon>
        <taxon>Engraulidae</taxon>
        <taxon>Coilinae</taxon>
        <taxon>Coilia</taxon>
    </lineage>
</organism>
<evidence type="ECO:0000313" key="6">
    <source>
        <dbReference type="Proteomes" id="UP001591681"/>
    </source>
</evidence>
<name>A0ABD1JJ40_9TELE</name>
<dbReference type="Gene3D" id="3.40.50.300">
    <property type="entry name" value="P-loop containing nucleotide triphosphate hydrolases"/>
    <property type="match status" value="3"/>
</dbReference>
<dbReference type="FunFam" id="3.40.50.300:FF:001809">
    <property type="entry name" value="Si:ch1073-365p7.2"/>
    <property type="match status" value="3"/>
</dbReference>
<dbReference type="Proteomes" id="UP001591681">
    <property type="component" value="Unassembled WGS sequence"/>
</dbReference>
<keyword evidence="2" id="KW-0547">Nucleotide-binding</keyword>
<comment type="caution">
    <text evidence="5">The sequence shown here is derived from an EMBL/GenBank/DDBJ whole genome shotgun (WGS) entry which is preliminary data.</text>
</comment>
<keyword evidence="3" id="KW-0342">GTP-binding</keyword>
<feature type="domain" description="AIG1-type G" evidence="4">
    <location>
        <begin position="16"/>
        <end position="213"/>
    </location>
</feature>
<dbReference type="InterPro" id="IPR027417">
    <property type="entry name" value="P-loop_NTPase"/>
</dbReference>
<evidence type="ECO:0000259" key="4">
    <source>
        <dbReference type="PROSITE" id="PS51720"/>
    </source>
</evidence>
<dbReference type="SUPFAM" id="SSF52540">
    <property type="entry name" value="P-loop containing nucleoside triphosphate hydrolases"/>
    <property type="match status" value="3"/>
</dbReference>
<evidence type="ECO:0000256" key="1">
    <source>
        <dbReference type="ARBA" id="ARBA00008535"/>
    </source>
</evidence>
<dbReference type="PANTHER" id="PTHR10903:SF107">
    <property type="entry name" value="GTPASE IMAP FAMILY MEMBER 4-LIKE-RELATED"/>
    <property type="match status" value="1"/>
</dbReference>
<accession>A0ABD1JJ40</accession>
<proteinExistence type="inferred from homology"/>
<sequence length="730" mass="82659">MADDGSHSPTEGVHHLSDMRIVLLGNREAGKSSAGNTILGREEFDPEVTTLQCVKRQGEVAGRQVTVVDTPGWTGYDLSFGKDSPNLLKQELVLSVTLCPPGPHAFLLVVHENMTFTEAERNATTHHLSLLGHEAWKHSLVLFIQETPVEEKAFEVKGNMLQWLVEKFGSRCHVLNTKNRDDLQVRELLEKIDKMVAGNSGVGYETQRKVVKEYNMASEGTAQVWKRGPLRSLRQGNTFMSELALVLLGCEGAGKSSSGNTILGREEFDLKSRTAQCVKRRGTVAGRQVTVVEAPGWVPYVPSEYSSTKVKKEIVLSESLCARAPHTVCVVVRVDAAFKEQHKKSVRQHLGLLGDRVWSPAMVLFTHGDWLGDTPIEQHIESEGESLRWLIEKCGNRYHVLNNHNCTDETQVTGLLEKIGEMAADNRGSVCERTCLSKKAKQVSEWKKHVEKRAEKRRKEQRRCPRPSVEKHPTLSEFRVVLLGHRGSGKSSSGNTILGREEFDLRRTAQCVKRQGEVAGRQVTVVEAPGWWYDVNLKDTPELTKQEIVLSPSMCAPGPHAFLLLLRVDLSVTERMRNMIQEYIDHLNGNVWNHAILLFTRGDWLGDTTIEQHMDNEGKTLKCLAEMCGNRYHVFSNMHRGDSTQVAQLMEKIEEMVAENRGRHYEMDRERLKEMEKRRKQQMERAKDREMFAYKRKTSLQLSLGKLDESSVMFHTYATPLTLINKASYF</sequence>